<organism evidence="2 3">
    <name type="scientific">Sphingobium yanoikuyae</name>
    <name type="common">Sphingomonas yanoikuyae</name>
    <dbReference type="NCBI Taxonomy" id="13690"/>
    <lineage>
        <taxon>Bacteria</taxon>
        <taxon>Pseudomonadati</taxon>
        <taxon>Pseudomonadota</taxon>
        <taxon>Alphaproteobacteria</taxon>
        <taxon>Sphingomonadales</taxon>
        <taxon>Sphingomonadaceae</taxon>
        <taxon>Sphingobium</taxon>
    </lineage>
</organism>
<comment type="caution">
    <text evidence="2">The sequence shown here is derived from an EMBL/GenBank/DDBJ whole genome shotgun (WGS) entry which is preliminary data.</text>
</comment>
<dbReference type="PATRIC" id="fig|13690.10.peg.5510"/>
<evidence type="ECO:0000313" key="3">
    <source>
        <dbReference type="Proteomes" id="UP000028534"/>
    </source>
</evidence>
<feature type="compositionally biased region" description="Basic residues" evidence="1">
    <location>
        <begin position="88"/>
        <end position="98"/>
    </location>
</feature>
<sequence>MTNDEAELGAEVARELLADRELLAAPQVAAARFVKSLLAANPRVKLPAIVANQKAKNWMEAARVTPSILREALAAGRKELQAAEAKTALKRPKTRRKTTSVEVPSVSSLYASRSEAALKTSIQSKASGARGDTAPAQPRHVDLYSDVMVPN</sequence>
<dbReference type="AlphaFoldDB" id="A0A084E1Z0"/>
<accession>A0A084E1Z0</accession>
<protein>
    <submittedName>
        <fullName evidence="2">Uncharacterized protein</fullName>
    </submittedName>
</protein>
<dbReference type="Proteomes" id="UP000028534">
    <property type="component" value="Unassembled WGS sequence"/>
</dbReference>
<gene>
    <name evidence="2" type="ORF">CP98_05308</name>
</gene>
<feature type="region of interest" description="Disordered" evidence="1">
    <location>
        <begin position="85"/>
        <end position="104"/>
    </location>
</feature>
<dbReference type="RefSeq" id="WP_037523493.1">
    <property type="nucleotide sequence ID" value="NZ_JGVR01000086.1"/>
</dbReference>
<evidence type="ECO:0000256" key="1">
    <source>
        <dbReference type="SAM" id="MobiDB-lite"/>
    </source>
</evidence>
<name>A0A084E1Z0_SPHYA</name>
<reference evidence="2 3" key="1">
    <citation type="submission" date="2014-03" db="EMBL/GenBank/DDBJ databases">
        <title>Genome sequence of Sphingobium yanoikuyae B1.</title>
        <authorList>
            <person name="Gan H.M."/>
            <person name="Gan H.Y."/>
            <person name="Savka M.A."/>
        </authorList>
    </citation>
    <scope>NUCLEOTIDE SEQUENCE [LARGE SCALE GENOMIC DNA]</scope>
    <source>
        <strain evidence="2 3">B1</strain>
    </source>
</reference>
<evidence type="ECO:0000313" key="2">
    <source>
        <dbReference type="EMBL" id="KEZ11982.1"/>
    </source>
</evidence>
<dbReference type="EMBL" id="JGVR01000086">
    <property type="protein sequence ID" value="KEZ11982.1"/>
    <property type="molecule type" value="Genomic_DNA"/>
</dbReference>
<proteinExistence type="predicted"/>
<feature type="region of interest" description="Disordered" evidence="1">
    <location>
        <begin position="121"/>
        <end position="140"/>
    </location>
</feature>